<accession>G0P956</accession>
<evidence type="ECO:0000313" key="2">
    <source>
        <dbReference type="Proteomes" id="UP000008068"/>
    </source>
</evidence>
<proteinExistence type="predicted"/>
<keyword evidence="2" id="KW-1185">Reference proteome</keyword>
<gene>
    <name evidence="1" type="ORF">CAEBREN_21893</name>
</gene>
<dbReference type="InParanoid" id="G0P956"/>
<reference evidence="2" key="1">
    <citation type="submission" date="2011-07" db="EMBL/GenBank/DDBJ databases">
        <authorList>
            <consortium name="Caenorhabditis brenneri Sequencing and Analysis Consortium"/>
            <person name="Wilson R.K."/>
        </authorList>
    </citation>
    <scope>NUCLEOTIDE SEQUENCE [LARGE SCALE GENOMIC DNA]</scope>
    <source>
        <strain evidence="2">PB2801</strain>
    </source>
</reference>
<evidence type="ECO:0000313" key="1">
    <source>
        <dbReference type="EMBL" id="EGT48391.1"/>
    </source>
</evidence>
<dbReference type="HOGENOM" id="CLU_984257_0_0_1"/>
<protein>
    <submittedName>
        <fullName evidence="1">Uncharacterized protein</fullName>
    </submittedName>
</protein>
<dbReference type="EMBL" id="GL380146">
    <property type="protein sequence ID" value="EGT48391.1"/>
    <property type="molecule type" value="Genomic_DNA"/>
</dbReference>
<dbReference type="Proteomes" id="UP000008068">
    <property type="component" value="Unassembled WGS sequence"/>
</dbReference>
<sequence length="283" mass="32709">MCTIKLCPVGHVKGVSRNSEEIQQYVEALTDDQLLINPRERKILIPCSIPIRQSSRNSGNVRYVHKSCLPKIVKNQYVITDSLGKDHVCKEVFSIHISKFVGLLRHGLACKDCRNCKTVSPSRELEEVILAVCRFARYMCYDGGKGRISMDRQKECYKNLAKMRFLAMSDNRAQSRDEEHLQNRFNELTDDNLLLNVRLVKIFFICSPDVRRSSRCATKSNYRYIKNNERVTSFNGKGVITDNFGDYYPVFQFYSLRISLLKKLLNEVGSKRLCSLFKLDEPN</sequence>
<dbReference type="AlphaFoldDB" id="G0P956"/>
<organism evidence="2">
    <name type="scientific">Caenorhabditis brenneri</name>
    <name type="common">Nematode worm</name>
    <dbReference type="NCBI Taxonomy" id="135651"/>
    <lineage>
        <taxon>Eukaryota</taxon>
        <taxon>Metazoa</taxon>
        <taxon>Ecdysozoa</taxon>
        <taxon>Nematoda</taxon>
        <taxon>Chromadorea</taxon>
        <taxon>Rhabditida</taxon>
        <taxon>Rhabditina</taxon>
        <taxon>Rhabditomorpha</taxon>
        <taxon>Rhabditoidea</taxon>
        <taxon>Rhabditidae</taxon>
        <taxon>Peloderinae</taxon>
        <taxon>Caenorhabditis</taxon>
    </lineage>
</organism>
<name>G0P956_CAEBE</name>